<keyword evidence="2" id="KW-1185">Reference proteome</keyword>
<sequence length="73" mass="8122">MLACCVAICVVTEELEDIFAKKQPKEIQGAVVLLKTRALARLAFFLELLAVKESRAFLTSSSESYGDDQQQQE</sequence>
<dbReference type="Proteomes" id="UP001152622">
    <property type="component" value="Chromosome 6"/>
</dbReference>
<dbReference type="EMBL" id="JAINUF010000006">
    <property type="protein sequence ID" value="KAJ8356522.1"/>
    <property type="molecule type" value="Genomic_DNA"/>
</dbReference>
<evidence type="ECO:0000313" key="2">
    <source>
        <dbReference type="Proteomes" id="UP001152622"/>
    </source>
</evidence>
<accession>A0A9Q1FE62</accession>
<organism evidence="1 2">
    <name type="scientific">Synaphobranchus kaupii</name>
    <name type="common">Kaup's arrowtooth eel</name>
    <dbReference type="NCBI Taxonomy" id="118154"/>
    <lineage>
        <taxon>Eukaryota</taxon>
        <taxon>Metazoa</taxon>
        <taxon>Chordata</taxon>
        <taxon>Craniata</taxon>
        <taxon>Vertebrata</taxon>
        <taxon>Euteleostomi</taxon>
        <taxon>Actinopterygii</taxon>
        <taxon>Neopterygii</taxon>
        <taxon>Teleostei</taxon>
        <taxon>Anguilliformes</taxon>
        <taxon>Synaphobranchidae</taxon>
        <taxon>Synaphobranchus</taxon>
    </lineage>
</organism>
<comment type="caution">
    <text evidence="1">The sequence shown here is derived from an EMBL/GenBank/DDBJ whole genome shotgun (WGS) entry which is preliminary data.</text>
</comment>
<evidence type="ECO:0000313" key="1">
    <source>
        <dbReference type="EMBL" id="KAJ8356522.1"/>
    </source>
</evidence>
<dbReference type="AlphaFoldDB" id="A0A9Q1FE62"/>
<name>A0A9Q1FE62_SYNKA</name>
<gene>
    <name evidence="1" type="ORF">SKAU_G00193160</name>
</gene>
<reference evidence="1" key="1">
    <citation type="journal article" date="2023" name="Science">
        <title>Genome structures resolve the early diversification of teleost fishes.</title>
        <authorList>
            <person name="Parey E."/>
            <person name="Louis A."/>
            <person name="Montfort J."/>
            <person name="Bouchez O."/>
            <person name="Roques C."/>
            <person name="Iampietro C."/>
            <person name="Lluch J."/>
            <person name="Castinel A."/>
            <person name="Donnadieu C."/>
            <person name="Desvignes T."/>
            <person name="Floi Bucao C."/>
            <person name="Jouanno E."/>
            <person name="Wen M."/>
            <person name="Mejri S."/>
            <person name="Dirks R."/>
            <person name="Jansen H."/>
            <person name="Henkel C."/>
            <person name="Chen W.J."/>
            <person name="Zahm M."/>
            <person name="Cabau C."/>
            <person name="Klopp C."/>
            <person name="Thompson A.W."/>
            <person name="Robinson-Rechavi M."/>
            <person name="Braasch I."/>
            <person name="Lecointre G."/>
            <person name="Bobe J."/>
            <person name="Postlethwait J.H."/>
            <person name="Berthelot C."/>
            <person name="Roest Crollius H."/>
            <person name="Guiguen Y."/>
        </authorList>
    </citation>
    <scope>NUCLEOTIDE SEQUENCE</scope>
    <source>
        <strain evidence="1">WJC10195</strain>
    </source>
</reference>
<protein>
    <submittedName>
        <fullName evidence="1">Uncharacterized protein</fullName>
    </submittedName>
</protein>
<proteinExistence type="predicted"/>